<evidence type="ECO:0000313" key="5">
    <source>
        <dbReference type="Proteomes" id="UP000323011"/>
    </source>
</evidence>
<dbReference type="EMBL" id="VLTM01000005">
    <property type="protein sequence ID" value="KAA0167398.1"/>
    <property type="molecule type" value="Genomic_DNA"/>
</dbReference>
<dbReference type="AlphaFoldDB" id="A0A5A8E635"/>
<keyword evidence="5" id="KW-1185">Reference proteome</keyword>
<proteinExistence type="predicted"/>
<organism evidence="4 6">
    <name type="scientific">Cafeteria roenbergensis</name>
    <name type="common">Marine flagellate</name>
    <dbReference type="NCBI Taxonomy" id="33653"/>
    <lineage>
        <taxon>Eukaryota</taxon>
        <taxon>Sar</taxon>
        <taxon>Stramenopiles</taxon>
        <taxon>Bigyra</taxon>
        <taxon>Opalozoa</taxon>
        <taxon>Bicosoecida</taxon>
        <taxon>Cafeteriaceae</taxon>
        <taxon>Cafeteria</taxon>
    </lineage>
</organism>
<accession>A0A5A8E635</accession>
<protein>
    <recommendedName>
        <fullName evidence="1">ASCH domain-containing protein</fullName>
    </recommendedName>
</protein>
<gene>
    <name evidence="4" type="ORF">FNF28_00001</name>
    <name evidence="2" type="ORF">FNF29_04366</name>
    <name evidence="3" type="ORF">FNF31_00839</name>
</gene>
<evidence type="ECO:0000313" key="3">
    <source>
        <dbReference type="EMBL" id="KAA0167398.1"/>
    </source>
</evidence>
<evidence type="ECO:0000313" key="2">
    <source>
        <dbReference type="EMBL" id="KAA0151680.1"/>
    </source>
</evidence>
<dbReference type="Pfam" id="PF04266">
    <property type="entry name" value="ASCH"/>
    <property type="match status" value="1"/>
</dbReference>
<evidence type="ECO:0000313" key="4">
    <source>
        <dbReference type="EMBL" id="KAA0172317.1"/>
    </source>
</evidence>
<evidence type="ECO:0000259" key="1">
    <source>
        <dbReference type="Pfam" id="PF04266"/>
    </source>
</evidence>
<evidence type="ECO:0000313" key="7">
    <source>
        <dbReference type="Proteomes" id="UP000325113"/>
    </source>
</evidence>
<dbReference type="OMA" id="VNWDQIP"/>
<dbReference type="InterPro" id="IPR039128">
    <property type="entry name" value="TRIP4-like"/>
</dbReference>
<dbReference type="Proteomes" id="UP000324907">
    <property type="component" value="Unassembled WGS sequence"/>
</dbReference>
<dbReference type="InterPro" id="IPR015947">
    <property type="entry name" value="PUA-like_sf"/>
</dbReference>
<feature type="domain" description="ASCH" evidence="1">
    <location>
        <begin position="29"/>
        <end position="85"/>
    </location>
</feature>
<comment type="caution">
    <text evidence="4">The sequence shown here is derived from an EMBL/GenBank/DDBJ whole genome shotgun (WGS) entry which is preliminary data.</text>
</comment>
<dbReference type="Gene3D" id="2.30.130.30">
    <property type="entry name" value="Hypothetical protein"/>
    <property type="match status" value="1"/>
</dbReference>
<dbReference type="Proteomes" id="UP000325113">
    <property type="component" value="Unassembled WGS sequence"/>
</dbReference>
<dbReference type="SUPFAM" id="SSF88697">
    <property type="entry name" value="PUA domain-like"/>
    <property type="match status" value="1"/>
</dbReference>
<reference evidence="5 6" key="1">
    <citation type="submission" date="2019-07" db="EMBL/GenBank/DDBJ databases">
        <title>Genomes of Cafeteria roenbergensis.</title>
        <authorList>
            <person name="Fischer M.G."/>
            <person name="Hackl T."/>
            <person name="Roman M."/>
        </authorList>
    </citation>
    <scope>NUCLEOTIDE SEQUENCE [LARGE SCALE GENOMIC DNA]</scope>
    <source>
        <strain evidence="2 5">BVI</strain>
        <strain evidence="3 7">Cflag</strain>
        <strain evidence="4 6">RCC970-E3</strain>
    </source>
</reference>
<dbReference type="EMBL" id="VLTN01000025">
    <property type="protein sequence ID" value="KAA0151680.1"/>
    <property type="molecule type" value="Genomic_DNA"/>
</dbReference>
<dbReference type="InterPro" id="IPR007374">
    <property type="entry name" value="ASCH_domain"/>
</dbReference>
<dbReference type="PANTHER" id="PTHR12963">
    <property type="entry name" value="THYROID RECEPTOR INTERACTING PROTEIN RELATED"/>
    <property type="match status" value="1"/>
</dbReference>
<evidence type="ECO:0000313" key="6">
    <source>
        <dbReference type="Proteomes" id="UP000324907"/>
    </source>
</evidence>
<dbReference type="EMBL" id="VLTL01000001">
    <property type="protein sequence ID" value="KAA0172317.1"/>
    <property type="molecule type" value="Genomic_DNA"/>
</dbReference>
<sequence>MGTAHAGGAMRSSASGAGVVGRVEDGWTMTMHQPWASLVMTGIKRAEGRVWGADFRGWLWIHAGGKPPMQADVEAIEAMYREVYAEGDPRPGKASLPAQGDAALAATPRPLRFPTSYPTGCLLGCVYIAGMASNDEYQRLRGRLPPSVTAESESPFVFLCERPRRLASPVTMRGQHKLWRLAPRAAAAEYAAGLLPVEAPQPVCFPLDHAS</sequence>
<dbReference type="CDD" id="cd06554">
    <property type="entry name" value="ASCH_ASC-1_like"/>
    <property type="match status" value="1"/>
</dbReference>
<name>A0A5A8E635_CAFRO</name>
<dbReference type="Proteomes" id="UP000323011">
    <property type="component" value="Unassembled WGS sequence"/>
</dbReference>
<dbReference type="PANTHER" id="PTHR12963:SF0">
    <property type="entry name" value="EXPRESSED PROTEIN"/>
    <property type="match status" value="1"/>
</dbReference>